<dbReference type="AlphaFoldDB" id="A0A6V8LEG4"/>
<dbReference type="EMBL" id="BLPG01000001">
    <property type="protein sequence ID" value="GFJ92476.1"/>
    <property type="molecule type" value="Genomic_DNA"/>
</dbReference>
<feature type="region of interest" description="Disordered" evidence="1">
    <location>
        <begin position="1"/>
        <end position="52"/>
    </location>
</feature>
<reference evidence="2 3" key="2">
    <citation type="submission" date="2020-03" db="EMBL/GenBank/DDBJ databases">
        <authorList>
            <person name="Ichikawa N."/>
            <person name="Kimura A."/>
            <person name="Kitahashi Y."/>
            <person name="Uohara A."/>
        </authorList>
    </citation>
    <scope>NUCLEOTIDE SEQUENCE [LARGE SCALE GENOMIC DNA]</scope>
    <source>
        <strain evidence="2 3">NBRC 108638</strain>
    </source>
</reference>
<keyword evidence="3" id="KW-1185">Reference proteome</keyword>
<evidence type="ECO:0000256" key="1">
    <source>
        <dbReference type="SAM" id="MobiDB-lite"/>
    </source>
</evidence>
<reference evidence="2 3" key="1">
    <citation type="submission" date="2020-03" db="EMBL/GenBank/DDBJ databases">
        <title>Whole genome shotgun sequence of Phytohabitans rumicis NBRC 108638.</title>
        <authorList>
            <person name="Komaki H."/>
            <person name="Tamura T."/>
        </authorList>
    </citation>
    <scope>NUCLEOTIDE SEQUENCE [LARGE SCALE GENOMIC DNA]</scope>
    <source>
        <strain evidence="2 3">NBRC 108638</strain>
    </source>
</reference>
<comment type="caution">
    <text evidence="2">The sequence shown here is derived from an EMBL/GenBank/DDBJ whole genome shotgun (WGS) entry which is preliminary data.</text>
</comment>
<name>A0A6V8LEG4_9ACTN</name>
<proteinExistence type="predicted"/>
<evidence type="ECO:0000313" key="2">
    <source>
        <dbReference type="EMBL" id="GFJ92476.1"/>
    </source>
</evidence>
<evidence type="ECO:0000313" key="3">
    <source>
        <dbReference type="Proteomes" id="UP000482960"/>
    </source>
</evidence>
<accession>A0A6V8LEG4</accession>
<feature type="compositionally biased region" description="Low complexity" evidence="1">
    <location>
        <begin position="8"/>
        <end position="22"/>
    </location>
</feature>
<dbReference type="Proteomes" id="UP000482960">
    <property type="component" value="Unassembled WGS sequence"/>
</dbReference>
<sequence>MARRRTTKAPATAGGAEDAPVPVDKPDPAEDGSGGERPGRQAPPSASGRVPVPKVVNQGAGFLLGLLAWGWIGLPLLRGGPEEVRDVLRAKFFNKAPDGTWLP</sequence>
<protein>
    <submittedName>
        <fullName evidence="2">Uncharacterized protein</fullName>
    </submittedName>
</protein>
<organism evidence="2 3">
    <name type="scientific">Phytohabitans rumicis</name>
    <dbReference type="NCBI Taxonomy" id="1076125"/>
    <lineage>
        <taxon>Bacteria</taxon>
        <taxon>Bacillati</taxon>
        <taxon>Actinomycetota</taxon>
        <taxon>Actinomycetes</taxon>
        <taxon>Micromonosporales</taxon>
        <taxon>Micromonosporaceae</taxon>
    </lineage>
</organism>
<gene>
    <name evidence="2" type="ORF">Prum_061180</name>
</gene>